<keyword evidence="1" id="KW-0812">Transmembrane</keyword>
<dbReference type="Proteomes" id="UP000215367">
    <property type="component" value="Unassembled WGS sequence"/>
</dbReference>
<evidence type="ECO:0008006" key="4">
    <source>
        <dbReference type="Google" id="ProtNLM"/>
    </source>
</evidence>
<feature type="transmembrane region" description="Helical" evidence="1">
    <location>
        <begin position="98"/>
        <end position="115"/>
    </location>
</feature>
<feature type="transmembrane region" description="Helical" evidence="1">
    <location>
        <begin position="121"/>
        <end position="144"/>
    </location>
</feature>
<proteinExistence type="predicted"/>
<accession>A0A235HDB7</accession>
<dbReference type="RefSeq" id="WP_094303977.1">
    <property type="nucleotide sequence ID" value="NZ_NOWT01000012.1"/>
</dbReference>
<evidence type="ECO:0000313" key="3">
    <source>
        <dbReference type="Proteomes" id="UP000215367"/>
    </source>
</evidence>
<reference evidence="2 3" key="1">
    <citation type="submission" date="2017-07" db="EMBL/GenBank/DDBJ databases">
        <title>Whole genome sequence of Azospirillum brasilense 2A1, a potential biofertilizer strain.</title>
        <authorList>
            <person name="Fontana C.A."/>
            <person name="Toffoli L.M."/>
            <person name="Salazar S.M."/>
            <person name="Puglisi E."/>
            <person name="Pedraza R."/>
            <person name="Bassi D."/>
            <person name="Cocconcelli P.S."/>
        </authorList>
    </citation>
    <scope>NUCLEOTIDE SEQUENCE [LARGE SCALE GENOMIC DNA]</scope>
    <source>
        <strain evidence="2 3">2A1</strain>
        <plasmid evidence="2">unnamed</plasmid>
    </source>
</reference>
<gene>
    <name evidence="2" type="ORF">CHT98_14600</name>
</gene>
<dbReference type="EMBL" id="NOWT01000012">
    <property type="protein sequence ID" value="OYD83716.1"/>
    <property type="molecule type" value="Genomic_DNA"/>
</dbReference>
<sequence>MSTAASIVTAVADGVSASVCKLHSFGCSLVRATTDVMMMPSGNQKLLGWLGNHLVSILGQMIGSPPALVPVGQLVLGHGFAGLSIALVLLLRPLSFSAALAVAILMGAFVVTALLPPTLLWSSGGLECTMIGGILAASVALHGVRPWIGAQR</sequence>
<geneLocation type="plasmid" evidence="2">
    <name>unnamed</name>
</geneLocation>
<protein>
    <recommendedName>
        <fullName evidence="4">DoxX-like protein</fullName>
    </recommendedName>
</protein>
<comment type="caution">
    <text evidence="2">The sequence shown here is derived from an EMBL/GenBank/DDBJ whole genome shotgun (WGS) entry which is preliminary data.</text>
</comment>
<evidence type="ECO:0000256" key="1">
    <source>
        <dbReference type="SAM" id="Phobius"/>
    </source>
</evidence>
<keyword evidence="1" id="KW-0472">Membrane</keyword>
<feature type="transmembrane region" description="Helical" evidence="1">
    <location>
        <begin position="71"/>
        <end position="91"/>
    </location>
</feature>
<dbReference type="AlphaFoldDB" id="A0A235HDB7"/>
<keyword evidence="2" id="KW-0614">Plasmid</keyword>
<keyword evidence="1" id="KW-1133">Transmembrane helix</keyword>
<name>A0A235HDB7_AZOBR</name>
<evidence type="ECO:0000313" key="2">
    <source>
        <dbReference type="EMBL" id="OYD83716.1"/>
    </source>
</evidence>
<organism evidence="2 3">
    <name type="scientific">Azospirillum brasilense</name>
    <dbReference type="NCBI Taxonomy" id="192"/>
    <lineage>
        <taxon>Bacteria</taxon>
        <taxon>Pseudomonadati</taxon>
        <taxon>Pseudomonadota</taxon>
        <taxon>Alphaproteobacteria</taxon>
        <taxon>Rhodospirillales</taxon>
        <taxon>Azospirillaceae</taxon>
        <taxon>Azospirillum</taxon>
    </lineage>
</organism>